<evidence type="ECO:0000313" key="14">
    <source>
        <dbReference type="EMBL" id="CAF4346448.1"/>
    </source>
</evidence>
<dbReference type="Proteomes" id="UP000663865">
    <property type="component" value="Unassembled WGS sequence"/>
</dbReference>
<name>A0A820KY03_9BILA</name>
<dbReference type="Pfam" id="PF00001">
    <property type="entry name" value="7tm_1"/>
    <property type="match status" value="1"/>
</dbReference>
<dbReference type="EMBL" id="CAJOBR010000247">
    <property type="protein sequence ID" value="CAF4486309.1"/>
    <property type="molecule type" value="Genomic_DNA"/>
</dbReference>
<feature type="transmembrane region" description="Helical" evidence="6">
    <location>
        <begin position="263"/>
        <end position="285"/>
    </location>
</feature>
<dbReference type="Proteomes" id="UP000663825">
    <property type="component" value="Unassembled WGS sequence"/>
</dbReference>
<feature type="compositionally biased region" description="Low complexity" evidence="5">
    <location>
        <begin position="374"/>
        <end position="388"/>
    </location>
</feature>
<evidence type="ECO:0000256" key="2">
    <source>
        <dbReference type="ARBA" id="ARBA00022692"/>
    </source>
</evidence>
<gene>
    <name evidence="11" type="ORF">FME351_LOCUS19276</name>
    <name evidence="8" type="ORF">GRG538_LOCUS217</name>
    <name evidence="14" type="ORF">HFQ381_LOCUS16451</name>
    <name evidence="12" type="ORF">KIK155_LOCUS30639</name>
    <name evidence="10" type="ORF">LUA448_LOCUS23118</name>
    <name evidence="15" type="ORF">QYT958_LOCUS3478</name>
    <name evidence="9" type="ORF">TIS948_LOCUS19450</name>
    <name evidence="13" type="ORF">UJA718_LOCUS5765</name>
</gene>
<dbReference type="PANTHER" id="PTHR46641">
    <property type="entry name" value="FMRFAMIDE RECEPTOR-RELATED"/>
    <property type="match status" value="1"/>
</dbReference>
<sequence length="388" mass="44915">MENASLSVNNTIDHNWCLPWTKPIYLYGHLIPAIALFIFGVTFNPIALYYFATSRNFRRTAYSYYFSAIAFVDLVRLIIWCLFLLLDYKIFKLRFHSFECSTQIFVESVTSSISAWLTVSLAIERCLAVSIPFQTYTDTRGKRALIIIPSVVLASCAINSLFLQTRFYEKRVYVKETQTIICYYNTFSNGNVTVHDNPFTLTANIKRIYLLFIVIIRVAIPFMLLLTANIILLGSVRKNEKQSTKYAKILLVRHGRQRQITPMILFSSCIILLTISPRYLLQFYFNFFQQSFNCSLIHFAPHVLKTLELFNYSFNVFVSVVSGKNARRELFNMLSCRSTSLNSKYNGSSEHYSVVLSKMTYQNRSKHNTNNQMNSTNTALLTNNTDFH</sequence>
<dbReference type="EMBL" id="CAJNYD010002974">
    <property type="protein sequence ID" value="CAF3467509.1"/>
    <property type="molecule type" value="Genomic_DNA"/>
</dbReference>
<feature type="transmembrane region" description="Helical" evidence="6">
    <location>
        <begin position="64"/>
        <end position="86"/>
    </location>
</feature>
<evidence type="ECO:0000313" key="13">
    <source>
        <dbReference type="EMBL" id="CAF4188394.1"/>
    </source>
</evidence>
<comment type="subcellular location">
    <subcellularLocation>
        <location evidence="1">Membrane</location>
    </subcellularLocation>
</comment>
<keyword evidence="17" id="KW-1185">Reference proteome</keyword>
<reference evidence="14" key="1">
    <citation type="submission" date="2021-02" db="EMBL/GenBank/DDBJ databases">
        <authorList>
            <person name="Nowell W R."/>
        </authorList>
    </citation>
    <scope>NUCLEOTIDE SEQUENCE</scope>
</reference>
<protein>
    <recommendedName>
        <fullName evidence="7">G-protein coupled receptors family 1 profile domain-containing protein</fullName>
    </recommendedName>
</protein>
<evidence type="ECO:0000313" key="17">
    <source>
        <dbReference type="Proteomes" id="UP000663873"/>
    </source>
</evidence>
<feature type="domain" description="G-protein coupled receptors family 1 profile" evidence="7">
    <location>
        <begin position="43"/>
        <end position="319"/>
    </location>
</feature>
<evidence type="ECO:0000313" key="16">
    <source>
        <dbReference type="Proteomes" id="UP000663851"/>
    </source>
</evidence>
<evidence type="ECO:0000313" key="10">
    <source>
        <dbReference type="EMBL" id="CAF3467509.1"/>
    </source>
</evidence>
<keyword evidence="2 6" id="KW-0812">Transmembrane</keyword>
<dbReference type="EMBL" id="CAJOBP010000515">
    <property type="protein sequence ID" value="CAF4188394.1"/>
    <property type="molecule type" value="Genomic_DNA"/>
</dbReference>
<dbReference type="Proteomes" id="UP000663873">
    <property type="component" value="Unassembled WGS sequence"/>
</dbReference>
<evidence type="ECO:0000313" key="15">
    <source>
        <dbReference type="EMBL" id="CAF4486309.1"/>
    </source>
</evidence>
<evidence type="ECO:0000256" key="1">
    <source>
        <dbReference type="ARBA" id="ARBA00004370"/>
    </source>
</evidence>
<feature type="transmembrane region" description="Helical" evidence="6">
    <location>
        <begin position="145"/>
        <end position="163"/>
    </location>
</feature>
<evidence type="ECO:0000313" key="9">
    <source>
        <dbReference type="EMBL" id="CAF3312931.1"/>
    </source>
</evidence>
<evidence type="ECO:0000313" key="8">
    <source>
        <dbReference type="EMBL" id="CAF3296922.1"/>
    </source>
</evidence>
<dbReference type="SUPFAM" id="SSF81321">
    <property type="entry name" value="Family A G protein-coupled receptor-like"/>
    <property type="match status" value="1"/>
</dbReference>
<dbReference type="Gene3D" id="1.20.1070.10">
    <property type="entry name" value="Rhodopsin 7-helix transmembrane proteins"/>
    <property type="match status" value="1"/>
</dbReference>
<comment type="caution">
    <text evidence="14">The sequence shown here is derived from an EMBL/GenBank/DDBJ whole genome shotgun (WGS) entry which is preliminary data.</text>
</comment>
<accession>A0A820KY03</accession>
<dbReference type="InterPro" id="IPR000276">
    <property type="entry name" value="GPCR_Rhodpsn"/>
</dbReference>
<organism evidence="14 16">
    <name type="scientific">Rotaria socialis</name>
    <dbReference type="NCBI Taxonomy" id="392032"/>
    <lineage>
        <taxon>Eukaryota</taxon>
        <taxon>Metazoa</taxon>
        <taxon>Spiralia</taxon>
        <taxon>Gnathifera</taxon>
        <taxon>Rotifera</taxon>
        <taxon>Eurotatoria</taxon>
        <taxon>Bdelloidea</taxon>
        <taxon>Philodinida</taxon>
        <taxon>Philodinidae</taxon>
        <taxon>Rotaria</taxon>
    </lineage>
</organism>
<evidence type="ECO:0000259" key="7">
    <source>
        <dbReference type="PROSITE" id="PS50262"/>
    </source>
</evidence>
<evidence type="ECO:0000256" key="3">
    <source>
        <dbReference type="ARBA" id="ARBA00022989"/>
    </source>
</evidence>
<evidence type="ECO:0000313" key="11">
    <source>
        <dbReference type="EMBL" id="CAF3546919.1"/>
    </source>
</evidence>
<keyword evidence="4 6" id="KW-0472">Membrane</keyword>
<dbReference type="InterPro" id="IPR017452">
    <property type="entry name" value="GPCR_Rhodpsn_7TM"/>
</dbReference>
<dbReference type="InterPro" id="IPR052954">
    <property type="entry name" value="GPCR-Ligand_Int"/>
</dbReference>
<feature type="transmembrane region" description="Helical" evidence="6">
    <location>
        <begin position="24"/>
        <end position="52"/>
    </location>
</feature>
<dbReference type="EMBL" id="CAJNYV010005626">
    <property type="protein sequence ID" value="CAF3767662.1"/>
    <property type="molecule type" value="Genomic_DNA"/>
</dbReference>
<dbReference type="EMBL" id="CAJOBO010001165">
    <property type="protein sequence ID" value="CAF4346448.1"/>
    <property type="molecule type" value="Genomic_DNA"/>
</dbReference>
<dbReference type="EMBL" id="CAJNYU010002385">
    <property type="protein sequence ID" value="CAF3546919.1"/>
    <property type="molecule type" value="Genomic_DNA"/>
</dbReference>
<evidence type="ECO:0000313" key="12">
    <source>
        <dbReference type="EMBL" id="CAF3767662.1"/>
    </source>
</evidence>
<feature type="transmembrane region" description="Helical" evidence="6">
    <location>
        <begin position="208"/>
        <end position="233"/>
    </location>
</feature>
<dbReference type="Proteomes" id="UP000663848">
    <property type="component" value="Unassembled WGS sequence"/>
</dbReference>
<dbReference type="OrthoDB" id="9996759at2759"/>
<evidence type="ECO:0000256" key="4">
    <source>
        <dbReference type="ARBA" id="ARBA00023136"/>
    </source>
</evidence>
<dbReference type="EMBL" id="CAJNXB010003418">
    <property type="protein sequence ID" value="CAF3312931.1"/>
    <property type="molecule type" value="Genomic_DNA"/>
</dbReference>
<feature type="region of interest" description="Disordered" evidence="5">
    <location>
        <begin position="366"/>
        <end position="388"/>
    </location>
</feature>
<dbReference type="Proteomes" id="UP000663833">
    <property type="component" value="Unassembled WGS sequence"/>
</dbReference>
<dbReference type="Proteomes" id="UP000663869">
    <property type="component" value="Unassembled WGS sequence"/>
</dbReference>
<dbReference type="Proteomes" id="UP000663872">
    <property type="component" value="Unassembled WGS sequence"/>
</dbReference>
<dbReference type="GO" id="GO:0004930">
    <property type="term" value="F:G protein-coupled receptor activity"/>
    <property type="evidence" value="ECO:0007669"/>
    <property type="project" value="InterPro"/>
</dbReference>
<dbReference type="PROSITE" id="PS50262">
    <property type="entry name" value="G_PROTEIN_RECEP_F1_2"/>
    <property type="match status" value="1"/>
</dbReference>
<keyword evidence="3 6" id="KW-1133">Transmembrane helix</keyword>
<evidence type="ECO:0000256" key="6">
    <source>
        <dbReference type="SAM" id="Phobius"/>
    </source>
</evidence>
<dbReference type="Proteomes" id="UP000663851">
    <property type="component" value="Unassembled WGS sequence"/>
</dbReference>
<dbReference type="EMBL" id="CAJNYT010000007">
    <property type="protein sequence ID" value="CAF3296922.1"/>
    <property type="molecule type" value="Genomic_DNA"/>
</dbReference>
<evidence type="ECO:0000256" key="5">
    <source>
        <dbReference type="SAM" id="MobiDB-lite"/>
    </source>
</evidence>
<dbReference type="GO" id="GO:0016020">
    <property type="term" value="C:membrane"/>
    <property type="evidence" value="ECO:0007669"/>
    <property type="project" value="UniProtKB-SubCell"/>
</dbReference>
<dbReference type="AlphaFoldDB" id="A0A820KY03"/>
<proteinExistence type="predicted"/>